<dbReference type="NCBIfam" id="NF011397">
    <property type="entry name" value="PRK14822.1"/>
    <property type="match status" value="1"/>
</dbReference>
<comment type="similarity">
    <text evidence="1 10 11">Belongs to the HAM1 NTPase family.</text>
</comment>
<comment type="cofactor">
    <cofactor evidence="10">
        <name>Mg(2+)</name>
        <dbReference type="ChEBI" id="CHEBI:18420"/>
    </cofactor>
    <text evidence="10">Binds 1 Mg(2+) ion per subunit.</text>
</comment>
<feature type="binding site" evidence="10">
    <location>
        <begin position="154"/>
        <end position="157"/>
    </location>
    <ligand>
        <name>substrate</name>
    </ligand>
</feature>
<evidence type="ECO:0000256" key="5">
    <source>
        <dbReference type="ARBA" id="ARBA00022801"/>
    </source>
</evidence>
<feature type="binding site" evidence="10">
    <location>
        <begin position="182"/>
        <end position="183"/>
    </location>
    <ligand>
        <name>substrate</name>
    </ligand>
</feature>
<evidence type="ECO:0000256" key="1">
    <source>
        <dbReference type="ARBA" id="ARBA00008023"/>
    </source>
</evidence>
<dbReference type="Proteomes" id="UP000182945">
    <property type="component" value="Chromosome"/>
</dbReference>
<comment type="catalytic activity">
    <reaction evidence="10">
        <text>ITP + H2O = IMP + diphosphate + H(+)</text>
        <dbReference type="Rhea" id="RHEA:29399"/>
        <dbReference type="ChEBI" id="CHEBI:15377"/>
        <dbReference type="ChEBI" id="CHEBI:15378"/>
        <dbReference type="ChEBI" id="CHEBI:33019"/>
        <dbReference type="ChEBI" id="CHEBI:58053"/>
        <dbReference type="ChEBI" id="CHEBI:61402"/>
        <dbReference type="EC" id="3.6.1.66"/>
    </reaction>
</comment>
<evidence type="ECO:0000313" key="13">
    <source>
        <dbReference type="Proteomes" id="UP000182945"/>
    </source>
</evidence>
<dbReference type="GO" id="GO:0017111">
    <property type="term" value="F:ribonucleoside triphosphate phosphatase activity"/>
    <property type="evidence" value="ECO:0007669"/>
    <property type="project" value="InterPro"/>
</dbReference>
<dbReference type="GO" id="GO:0046872">
    <property type="term" value="F:metal ion binding"/>
    <property type="evidence" value="ECO:0007669"/>
    <property type="project" value="UniProtKB-KW"/>
</dbReference>
<feature type="binding site" evidence="10">
    <location>
        <position position="72"/>
    </location>
    <ligand>
        <name>substrate</name>
    </ligand>
</feature>
<dbReference type="Pfam" id="PF01725">
    <property type="entry name" value="Ham1p_like"/>
    <property type="match status" value="1"/>
</dbReference>
<dbReference type="GO" id="GO:0009146">
    <property type="term" value="P:purine nucleoside triphosphate catabolic process"/>
    <property type="evidence" value="ECO:0007669"/>
    <property type="project" value="UniProtKB-UniRule"/>
</dbReference>
<dbReference type="EMBL" id="CP017962">
    <property type="protein sequence ID" value="APC48103.1"/>
    <property type="molecule type" value="Genomic_DNA"/>
</dbReference>
<evidence type="ECO:0000313" key="12">
    <source>
        <dbReference type="EMBL" id="APC48103.1"/>
    </source>
</evidence>
<dbReference type="NCBIfam" id="TIGR00042">
    <property type="entry name" value="RdgB/HAM1 family non-canonical purine NTP pyrophosphatase"/>
    <property type="match status" value="1"/>
</dbReference>
<keyword evidence="6 10" id="KW-0460">Magnesium</keyword>
<comment type="catalytic activity">
    <reaction evidence="8 10">
        <text>dITP + H2O = dIMP + diphosphate + H(+)</text>
        <dbReference type="Rhea" id="RHEA:28342"/>
        <dbReference type="ChEBI" id="CHEBI:15377"/>
        <dbReference type="ChEBI" id="CHEBI:15378"/>
        <dbReference type="ChEBI" id="CHEBI:33019"/>
        <dbReference type="ChEBI" id="CHEBI:61194"/>
        <dbReference type="ChEBI" id="CHEBI:61382"/>
        <dbReference type="EC" id="3.6.1.66"/>
    </reaction>
</comment>
<evidence type="ECO:0000256" key="6">
    <source>
        <dbReference type="ARBA" id="ARBA00022842"/>
    </source>
</evidence>
<reference evidence="12 13" key="1">
    <citation type="submission" date="2016-11" db="EMBL/GenBank/DDBJ databases">
        <title>Complete genome sequencing of Virgibacillus halodenitrificans PDB-F2.</title>
        <authorList>
            <person name="Sun Z."/>
            <person name="Zhou Y."/>
            <person name="Li H."/>
        </authorList>
    </citation>
    <scope>NUCLEOTIDE SEQUENCE [LARGE SCALE GENOMIC DNA]</scope>
    <source>
        <strain evidence="12 13">PDB-F2</strain>
    </source>
</reference>
<evidence type="ECO:0000256" key="4">
    <source>
        <dbReference type="ARBA" id="ARBA00022741"/>
    </source>
</evidence>
<dbReference type="GO" id="GO:0000166">
    <property type="term" value="F:nucleotide binding"/>
    <property type="evidence" value="ECO:0007669"/>
    <property type="project" value="UniProtKB-KW"/>
</dbReference>
<feature type="binding site" evidence="10">
    <location>
        <position position="71"/>
    </location>
    <ligand>
        <name>Mg(2+)</name>
        <dbReference type="ChEBI" id="CHEBI:18420"/>
    </ligand>
</feature>
<dbReference type="PANTHER" id="PTHR11067:SF9">
    <property type="entry name" value="INOSINE TRIPHOSPHATE PYROPHOSPHATASE"/>
    <property type="match status" value="1"/>
</dbReference>
<evidence type="ECO:0000256" key="8">
    <source>
        <dbReference type="ARBA" id="ARBA00051875"/>
    </source>
</evidence>
<evidence type="ECO:0000256" key="2">
    <source>
        <dbReference type="ARBA" id="ARBA00011738"/>
    </source>
</evidence>
<dbReference type="KEGG" id="vhl:BME96_07900"/>
<dbReference type="InterPro" id="IPR002637">
    <property type="entry name" value="RdgB/HAM1"/>
</dbReference>
<dbReference type="Gene3D" id="3.90.950.10">
    <property type="match status" value="1"/>
</dbReference>
<sequence>MKEIIIATKNKGKAEEFKSFFGKYGISIKSLLDFQEVMPDVEETGITFKENAALKAEEISTMLSIPVLADDSGLVIDALNGEPGIYSARYAGEPKNDQANMNKVLKELQDVPKNKRKARFVCVLAIAIPGEATVFREGYCEGEIAFSPRGAHGFGYDPIFIPQGYNKTMAELSAQQKNEISHRRNAINQLEDWIKNI</sequence>
<keyword evidence="7 10" id="KW-0546">Nucleotide metabolism</keyword>
<dbReference type="CDD" id="cd00515">
    <property type="entry name" value="HAM1"/>
    <property type="match status" value="1"/>
</dbReference>
<dbReference type="GO" id="GO:0009117">
    <property type="term" value="P:nucleotide metabolic process"/>
    <property type="evidence" value="ECO:0007669"/>
    <property type="project" value="UniProtKB-KW"/>
</dbReference>
<dbReference type="EC" id="3.6.1.66" evidence="10"/>
<dbReference type="GO" id="GO:0035870">
    <property type="term" value="F:dITP diphosphatase activity"/>
    <property type="evidence" value="ECO:0007669"/>
    <property type="project" value="UniProtKB-UniRule"/>
</dbReference>
<protein>
    <recommendedName>
        <fullName evidence="10">dITP/XTP pyrophosphatase</fullName>
        <ecNumber evidence="10">3.6.1.66</ecNumber>
    </recommendedName>
    <alternativeName>
        <fullName evidence="10">Non-canonical purine NTP pyrophosphatase</fullName>
    </alternativeName>
    <alternativeName>
        <fullName evidence="10">Non-standard purine NTP pyrophosphatase</fullName>
    </alternativeName>
    <alternativeName>
        <fullName evidence="10">Nucleoside-triphosphate diphosphatase</fullName>
    </alternativeName>
    <alternativeName>
        <fullName evidence="10">Nucleoside-triphosphate pyrophosphatase</fullName>
        <shortName evidence="10">NTPase</shortName>
    </alternativeName>
</protein>
<dbReference type="GeneID" id="71514312"/>
<dbReference type="InterPro" id="IPR029001">
    <property type="entry name" value="ITPase-like_fam"/>
</dbReference>
<evidence type="ECO:0000256" key="11">
    <source>
        <dbReference type="RuleBase" id="RU003781"/>
    </source>
</evidence>
<keyword evidence="3 10" id="KW-0479">Metal-binding</keyword>
<evidence type="ECO:0000256" key="9">
    <source>
        <dbReference type="ARBA" id="ARBA00052017"/>
    </source>
</evidence>
<feature type="binding site" evidence="10">
    <location>
        <position position="42"/>
    </location>
    <ligand>
        <name>Mg(2+)</name>
        <dbReference type="ChEBI" id="CHEBI:18420"/>
    </ligand>
</feature>
<accession>A0AAC9IZ08</accession>
<evidence type="ECO:0000256" key="10">
    <source>
        <dbReference type="HAMAP-Rule" id="MF_01405"/>
    </source>
</evidence>
<name>A0AAC9IZ08_VIRHA</name>
<comment type="function">
    <text evidence="10">Pyrophosphatase that catalyzes the hydrolysis of nucleoside triphosphates to their monophosphate derivatives, with a high preference for the non-canonical purine nucleotides XTP (xanthosine triphosphate), dITP (deoxyinosine triphosphate) and ITP. Seems to function as a house-cleaning enzyme that removes non-canonical purine nucleotides from the nucleotide pool, thus preventing their incorporation into DNA/RNA and avoiding chromosomal lesions.</text>
</comment>
<organism evidence="12 13">
    <name type="scientific">Virgibacillus halodenitrificans</name>
    <name type="common">Bacillus halodenitrificans</name>
    <dbReference type="NCBI Taxonomy" id="1482"/>
    <lineage>
        <taxon>Bacteria</taxon>
        <taxon>Bacillati</taxon>
        <taxon>Bacillota</taxon>
        <taxon>Bacilli</taxon>
        <taxon>Bacillales</taxon>
        <taxon>Bacillaceae</taxon>
        <taxon>Virgibacillus</taxon>
    </lineage>
</organism>
<dbReference type="FunFam" id="3.90.950.10:FF:000001">
    <property type="entry name" value="dITP/XTP pyrophosphatase"/>
    <property type="match status" value="1"/>
</dbReference>
<dbReference type="AlphaFoldDB" id="A0AAC9IZ08"/>
<dbReference type="InterPro" id="IPR020922">
    <property type="entry name" value="dITP/XTP_pyrophosphatase"/>
</dbReference>
<dbReference type="GO" id="GO:0005829">
    <property type="term" value="C:cytosol"/>
    <property type="evidence" value="ECO:0007669"/>
    <property type="project" value="TreeGrafter"/>
</dbReference>
<gene>
    <name evidence="12" type="ORF">BME96_07900</name>
</gene>
<dbReference type="GO" id="GO:0036222">
    <property type="term" value="F:XTP diphosphatase activity"/>
    <property type="evidence" value="ECO:0007669"/>
    <property type="project" value="UniProtKB-UniRule"/>
</dbReference>
<feature type="binding site" evidence="10">
    <location>
        <position position="177"/>
    </location>
    <ligand>
        <name>substrate</name>
    </ligand>
</feature>
<dbReference type="RefSeq" id="WP_060678339.1">
    <property type="nucleotide sequence ID" value="NZ_CP017962.1"/>
</dbReference>
<feature type="binding site" evidence="10">
    <location>
        <begin position="8"/>
        <end position="13"/>
    </location>
    <ligand>
        <name>substrate</name>
    </ligand>
</feature>
<feature type="active site" description="Proton acceptor" evidence="10">
    <location>
        <position position="71"/>
    </location>
</feature>
<dbReference type="GO" id="GO:0036220">
    <property type="term" value="F:ITP diphosphatase activity"/>
    <property type="evidence" value="ECO:0007669"/>
    <property type="project" value="UniProtKB-UniRule"/>
</dbReference>
<proteinExistence type="inferred from homology"/>
<comment type="subunit">
    <text evidence="2 10">Homodimer.</text>
</comment>
<keyword evidence="5 10" id="KW-0378">Hydrolase</keyword>
<comment type="catalytic activity">
    <reaction evidence="9 10">
        <text>XTP + H2O = XMP + diphosphate + H(+)</text>
        <dbReference type="Rhea" id="RHEA:28610"/>
        <dbReference type="ChEBI" id="CHEBI:15377"/>
        <dbReference type="ChEBI" id="CHEBI:15378"/>
        <dbReference type="ChEBI" id="CHEBI:33019"/>
        <dbReference type="ChEBI" id="CHEBI:57464"/>
        <dbReference type="ChEBI" id="CHEBI:61314"/>
        <dbReference type="EC" id="3.6.1.66"/>
    </reaction>
</comment>
<dbReference type="SUPFAM" id="SSF52972">
    <property type="entry name" value="ITPase-like"/>
    <property type="match status" value="1"/>
</dbReference>
<keyword evidence="4 10" id="KW-0547">Nucleotide-binding</keyword>
<dbReference type="PANTHER" id="PTHR11067">
    <property type="entry name" value="INOSINE TRIPHOSPHATE PYROPHOSPHATASE/HAM1 PROTEIN"/>
    <property type="match status" value="1"/>
</dbReference>
<evidence type="ECO:0000256" key="7">
    <source>
        <dbReference type="ARBA" id="ARBA00023080"/>
    </source>
</evidence>
<evidence type="ECO:0000256" key="3">
    <source>
        <dbReference type="ARBA" id="ARBA00022723"/>
    </source>
</evidence>
<dbReference type="HAMAP" id="MF_01405">
    <property type="entry name" value="Non_canon_purine_NTPase"/>
    <property type="match status" value="1"/>
</dbReference>